<dbReference type="EMBL" id="LN483124">
    <property type="protein sequence ID" value="CED82304.1"/>
    <property type="molecule type" value="Genomic_DNA"/>
</dbReference>
<dbReference type="AlphaFoldDB" id="A0A0F7SNT3"/>
<dbReference type="PANTHER" id="PTHR39460:SF1">
    <property type="entry name" value="C6 TRANSCRIPTION FACTOR"/>
    <property type="match status" value="1"/>
</dbReference>
<feature type="chain" id="PRO_5002522123" description="DUF7729 domain-containing protein" evidence="1">
    <location>
        <begin position="26"/>
        <end position="374"/>
    </location>
</feature>
<dbReference type="Pfam" id="PF24855">
    <property type="entry name" value="DUF7729"/>
    <property type="match status" value="1"/>
</dbReference>
<sequence>MPVNTFQSAPAVLLVLFLASLTSNALHSSDHTLERLALKVVDPPWTGTSYDDLSWVSCQKQSCIDDHDALKRDTLSSISSSSPSASLVSGSSASATENYISTAASTSSTPAQTTSTAKAAPAVTLVSSLVPDPFPQPFDLSLSPNLSMSCLDSFASFLTSSTFQACRPFSLLSTSSAFNQLIRSDLDSTTAVVRSTLDESIDGNECESYLNDVGKNLRKGCQSDLDKGNAIVNQALIGLGAYQMMRNASALLTSSGAYCFVEALASAEPDDLYYWSLYTGSPIPDETKTCSECTIKLMSIYAGFATNTDLALSIVYMSALNITNEACGSSWPSNALVSKTVELFSTSTAKAKLESSISLSLVIVSSFLGFLAFL</sequence>
<accession>A0A0F7SNT3</accession>
<keyword evidence="1" id="KW-0732">Signal</keyword>
<dbReference type="PANTHER" id="PTHR39460">
    <property type="entry name" value="EXPRESSED PROTEIN"/>
    <property type="match status" value="1"/>
</dbReference>
<proteinExistence type="predicted"/>
<feature type="domain" description="DUF7729" evidence="2">
    <location>
        <begin position="133"/>
        <end position="332"/>
    </location>
</feature>
<dbReference type="InterPro" id="IPR056146">
    <property type="entry name" value="DUF7729"/>
</dbReference>
<protein>
    <recommendedName>
        <fullName evidence="2">DUF7729 domain-containing protein</fullName>
    </recommendedName>
</protein>
<name>A0A0F7SNT3_PHARH</name>
<reference evidence="3" key="1">
    <citation type="submission" date="2014-08" db="EMBL/GenBank/DDBJ databases">
        <authorList>
            <person name="Sharma Rahul"/>
            <person name="Thines Marco"/>
        </authorList>
    </citation>
    <scope>NUCLEOTIDE SEQUENCE</scope>
</reference>
<organism evidence="3">
    <name type="scientific">Phaffia rhodozyma</name>
    <name type="common">Yeast</name>
    <name type="synonym">Xanthophyllomyces dendrorhous</name>
    <dbReference type="NCBI Taxonomy" id="264483"/>
    <lineage>
        <taxon>Eukaryota</taxon>
        <taxon>Fungi</taxon>
        <taxon>Dikarya</taxon>
        <taxon>Basidiomycota</taxon>
        <taxon>Agaricomycotina</taxon>
        <taxon>Tremellomycetes</taxon>
        <taxon>Cystofilobasidiales</taxon>
        <taxon>Mrakiaceae</taxon>
        <taxon>Phaffia</taxon>
    </lineage>
</organism>
<evidence type="ECO:0000259" key="2">
    <source>
        <dbReference type="Pfam" id="PF24855"/>
    </source>
</evidence>
<evidence type="ECO:0000256" key="1">
    <source>
        <dbReference type="SAM" id="SignalP"/>
    </source>
</evidence>
<evidence type="ECO:0000313" key="3">
    <source>
        <dbReference type="EMBL" id="CED82304.1"/>
    </source>
</evidence>
<feature type="signal peptide" evidence="1">
    <location>
        <begin position="1"/>
        <end position="25"/>
    </location>
</feature>